<protein>
    <submittedName>
        <fullName evidence="2">Isonitrile hydratase</fullName>
    </submittedName>
</protein>
<sequence length="233" mass="26065">MSNGLSPKKLRIGVMLEEVQLSDVVGVDVIGNLSREYLDQVKNLNPAWAAFEKHAIDTEFFYLATTLDTVRVTPGVRIMPTVTYDDCPRDLDIVLIGGPSLTHRPPQADKFIKEAWTKTRVWWTTCVGSMWLASSGVLEGKKCATNREALDIAKKIHPGVEWLDQRWVIEEKPYDGVGKGELWTSGGAGAGLHMIINYCLKNFNPEFVDALVLKPLEFRLDGNVGQFYLPESQ</sequence>
<evidence type="ECO:0000259" key="1">
    <source>
        <dbReference type="Pfam" id="PF01965"/>
    </source>
</evidence>
<accession>A0A175WBP9</accession>
<name>A0A175WBP9_9PEZI</name>
<dbReference type="InterPro" id="IPR052158">
    <property type="entry name" value="INH-QAR"/>
</dbReference>
<feature type="domain" description="DJ-1/PfpI" evidence="1">
    <location>
        <begin position="48"/>
        <end position="192"/>
    </location>
</feature>
<dbReference type="Gene3D" id="3.40.50.880">
    <property type="match status" value="1"/>
</dbReference>
<dbReference type="InterPro" id="IPR029062">
    <property type="entry name" value="Class_I_gatase-like"/>
</dbReference>
<dbReference type="AlphaFoldDB" id="A0A175WBP9"/>
<keyword evidence="3" id="KW-1185">Reference proteome</keyword>
<dbReference type="InterPro" id="IPR002818">
    <property type="entry name" value="DJ-1/PfpI"/>
</dbReference>
<dbReference type="Pfam" id="PF01965">
    <property type="entry name" value="DJ-1_PfpI"/>
    <property type="match status" value="1"/>
</dbReference>
<evidence type="ECO:0000313" key="3">
    <source>
        <dbReference type="Proteomes" id="UP000078237"/>
    </source>
</evidence>
<dbReference type="EMBL" id="LCTW02000054">
    <property type="protein sequence ID" value="KXX80650.1"/>
    <property type="molecule type" value="Genomic_DNA"/>
</dbReference>
<dbReference type="SUPFAM" id="SSF52317">
    <property type="entry name" value="Class I glutamine amidotransferase-like"/>
    <property type="match status" value="1"/>
</dbReference>
<organism evidence="2 3">
    <name type="scientific">Madurella mycetomatis</name>
    <dbReference type="NCBI Taxonomy" id="100816"/>
    <lineage>
        <taxon>Eukaryota</taxon>
        <taxon>Fungi</taxon>
        <taxon>Dikarya</taxon>
        <taxon>Ascomycota</taxon>
        <taxon>Pezizomycotina</taxon>
        <taxon>Sordariomycetes</taxon>
        <taxon>Sordariomycetidae</taxon>
        <taxon>Sordariales</taxon>
        <taxon>Sordariales incertae sedis</taxon>
        <taxon>Madurella</taxon>
    </lineage>
</organism>
<reference evidence="2 3" key="1">
    <citation type="journal article" date="2016" name="Genome Announc.">
        <title>Genome Sequence of Madurella mycetomatis mm55, Isolated from a Human Mycetoma Case in Sudan.</title>
        <authorList>
            <person name="Smit S."/>
            <person name="Derks M.F."/>
            <person name="Bervoets S."/>
            <person name="Fahal A."/>
            <person name="van Leeuwen W."/>
            <person name="van Belkum A."/>
            <person name="van de Sande W.W."/>
        </authorList>
    </citation>
    <scope>NUCLEOTIDE SEQUENCE [LARGE SCALE GENOMIC DNA]</scope>
    <source>
        <strain evidence="3">mm55</strain>
    </source>
</reference>
<evidence type="ECO:0000313" key="2">
    <source>
        <dbReference type="EMBL" id="KXX80650.1"/>
    </source>
</evidence>
<dbReference type="PANTHER" id="PTHR43130">
    <property type="entry name" value="ARAC-FAMILY TRANSCRIPTIONAL REGULATOR"/>
    <property type="match status" value="1"/>
</dbReference>
<dbReference type="OrthoDB" id="543156at2759"/>
<dbReference type="Proteomes" id="UP000078237">
    <property type="component" value="Unassembled WGS sequence"/>
</dbReference>
<proteinExistence type="predicted"/>
<dbReference type="PANTHER" id="PTHR43130:SF7">
    <property type="entry name" value="DJ-1_PFPI DOMAIN-CONTAINING PROTEIN"/>
    <property type="match status" value="1"/>
</dbReference>
<dbReference type="VEuPathDB" id="FungiDB:MMYC01_203372"/>
<comment type="caution">
    <text evidence="2">The sequence shown here is derived from an EMBL/GenBank/DDBJ whole genome shotgun (WGS) entry which is preliminary data.</text>
</comment>
<gene>
    <name evidence="2" type="ORF">MMYC01_203372</name>
</gene>